<organism evidence="2 3">
    <name type="scientific">[Emmonsia] crescens</name>
    <dbReference type="NCBI Taxonomy" id="73230"/>
    <lineage>
        <taxon>Eukaryota</taxon>
        <taxon>Fungi</taxon>
        <taxon>Dikarya</taxon>
        <taxon>Ascomycota</taxon>
        <taxon>Pezizomycotina</taxon>
        <taxon>Eurotiomycetes</taxon>
        <taxon>Eurotiomycetidae</taxon>
        <taxon>Onygenales</taxon>
        <taxon>Ajellomycetaceae</taxon>
        <taxon>Emergomyces</taxon>
    </lineage>
</organism>
<dbReference type="AlphaFoldDB" id="A0A2B7Z8K1"/>
<dbReference type="Pfam" id="PF17784">
    <property type="entry name" value="Sulfotransfer_4"/>
    <property type="match status" value="1"/>
</dbReference>
<protein>
    <submittedName>
        <fullName evidence="2">Uncharacterized protein</fullName>
    </submittedName>
</protein>
<accession>A0A2B7Z8K1</accession>
<evidence type="ECO:0000313" key="2">
    <source>
        <dbReference type="EMBL" id="PGH29549.1"/>
    </source>
</evidence>
<dbReference type="InterPro" id="IPR040632">
    <property type="entry name" value="Sulfotransfer_4"/>
</dbReference>
<dbReference type="EMBL" id="PDND01000231">
    <property type="protein sequence ID" value="PGH29549.1"/>
    <property type="molecule type" value="Genomic_DNA"/>
</dbReference>
<feature type="compositionally biased region" description="Basic and acidic residues" evidence="1">
    <location>
        <begin position="1"/>
        <end position="16"/>
    </location>
</feature>
<dbReference type="STRING" id="73230.A0A2B7Z8K1"/>
<sequence length="166" mass="19484">MGKRITREIREQRAREAGFNPDKSNLSEKQVLKSLEPSVERGYDDMWEIWEESHSLLNTAPFTAGTAFRGDCRDFDGPTETEDKWHASAVKNLCHEVDDKWVAWLFSWFIREFWWGWHVYKRFILLRLFGCSDSSLQSGLSNCGKWINQEHSAMIRGLIPSERLLE</sequence>
<dbReference type="Proteomes" id="UP000226031">
    <property type="component" value="Unassembled WGS sequence"/>
</dbReference>
<reference evidence="2 3" key="1">
    <citation type="submission" date="2017-10" db="EMBL/GenBank/DDBJ databases">
        <title>Comparative genomics in systemic dimorphic fungi from Ajellomycetaceae.</title>
        <authorList>
            <person name="Munoz J.F."/>
            <person name="Mcewen J.G."/>
            <person name="Clay O.K."/>
            <person name="Cuomo C.A."/>
        </authorList>
    </citation>
    <scope>NUCLEOTIDE SEQUENCE [LARGE SCALE GENOMIC DNA]</scope>
    <source>
        <strain evidence="2 3">UAMH4076</strain>
    </source>
</reference>
<dbReference type="Gene3D" id="3.40.50.300">
    <property type="entry name" value="P-loop containing nucleotide triphosphate hydrolases"/>
    <property type="match status" value="1"/>
</dbReference>
<comment type="caution">
    <text evidence="2">The sequence shown here is derived from an EMBL/GenBank/DDBJ whole genome shotgun (WGS) entry which is preliminary data.</text>
</comment>
<keyword evidence="3" id="KW-1185">Reference proteome</keyword>
<gene>
    <name evidence="2" type="ORF">GX50_07691</name>
</gene>
<feature type="region of interest" description="Disordered" evidence="1">
    <location>
        <begin position="1"/>
        <end position="24"/>
    </location>
</feature>
<evidence type="ECO:0000313" key="3">
    <source>
        <dbReference type="Proteomes" id="UP000226031"/>
    </source>
</evidence>
<name>A0A2B7Z8K1_9EURO</name>
<evidence type="ECO:0000256" key="1">
    <source>
        <dbReference type="SAM" id="MobiDB-lite"/>
    </source>
</evidence>
<dbReference type="InterPro" id="IPR027417">
    <property type="entry name" value="P-loop_NTPase"/>
</dbReference>
<proteinExistence type="predicted"/>